<dbReference type="SUPFAM" id="SSF53613">
    <property type="entry name" value="Ribokinase-like"/>
    <property type="match status" value="1"/>
</dbReference>
<dbReference type="EC" id="2.7.1.45" evidence="5"/>
<dbReference type="PANTHER" id="PTHR43320:SF2">
    <property type="entry name" value="2-DEHYDRO-3-DEOXYGLUCONOKINASE_2-DEHYDRO-3-DEOXYGALACTONOKINASE"/>
    <property type="match status" value="1"/>
</dbReference>
<dbReference type="STRING" id="92835.RS81_00500"/>
<dbReference type="PANTHER" id="PTHR43320">
    <property type="entry name" value="SUGAR KINASE"/>
    <property type="match status" value="1"/>
</dbReference>
<evidence type="ECO:0000313" key="6">
    <source>
        <dbReference type="Proteomes" id="UP000033956"/>
    </source>
</evidence>
<dbReference type="CDD" id="cd01166">
    <property type="entry name" value="KdgK"/>
    <property type="match status" value="1"/>
</dbReference>
<dbReference type="Pfam" id="PF00294">
    <property type="entry name" value="PfkB"/>
    <property type="match status" value="1"/>
</dbReference>
<evidence type="ECO:0000313" key="5">
    <source>
        <dbReference type="EMBL" id="KJL44506.1"/>
    </source>
</evidence>
<dbReference type="Proteomes" id="UP000033956">
    <property type="component" value="Unassembled WGS sequence"/>
</dbReference>
<evidence type="ECO:0000259" key="4">
    <source>
        <dbReference type="Pfam" id="PF00294"/>
    </source>
</evidence>
<keyword evidence="6" id="KW-1185">Reference proteome</keyword>
<dbReference type="GO" id="GO:0008673">
    <property type="term" value="F:2-dehydro-3-deoxygluconokinase activity"/>
    <property type="evidence" value="ECO:0007669"/>
    <property type="project" value="UniProtKB-EC"/>
</dbReference>
<dbReference type="InterPro" id="IPR029056">
    <property type="entry name" value="Ribokinase-like"/>
</dbReference>
<keyword evidence="2 5" id="KW-0808">Transferase</keyword>
<protein>
    <submittedName>
        <fullName evidence="5">2-dehydro-3-deoxygluconokinase</fullName>
        <ecNumber evidence="5">2.7.1.45</ecNumber>
    </submittedName>
</protein>
<organism evidence="5 6">
    <name type="scientific">Microbacterium terrae</name>
    <dbReference type="NCBI Taxonomy" id="69369"/>
    <lineage>
        <taxon>Bacteria</taxon>
        <taxon>Bacillati</taxon>
        <taxon>Actinomycetota</taxon>
        <taxon>Actinomycetes</taxon>
        <taxon>Micrococcales</taxon>
        <taxon>Microbacteriaceae</taxon>
        <taxon>Microbacterium</taxon>
    </lineage>
</organism>
<reference evidence="5 6" key="1">
    <citation type="submission" date="2015-02" db="EMBL/GenBank/DDBJ databases">
        <title>Draft genome sequences of ten Microbacterium spp. with emphasis on heavy metal contaminated environments.</title>
        <authorList>
            <person name="Corretto E."/>
        </authorList>
    </citation>
    <scope>NUCLEOTIDE SEQUENCE [LARGE SCALE GENOMIC DNA]</scope>
    <source>
        <strain evidence="5 6">DSM 12510</strain>
    </source>
</reference>
<dbReference type="Gene3D" id="3.40.1190.20">
    <property type="match status" value="1"/>
</dbReference>
<evidence type="ECO:0000256" key="1">
    <source>
        <dbReference type="ARBA" id="ARBA00010688"/>
    </source>
</evidence>
<name>A0A0M2HD08_9MICO</name>
<dbReference type="OrthoDB" id="9808601at2"/>
<gene>
    <name evidence="5" type="primary">kdgK_1</name>
    <name evidence="5" type="ORF">RS81_00500</name>
</gene>
<sequence>MTNAELLTVGETMALVTGDLAEGTALALSSGGAESNVAIGAAMLGVRSAWVSRVGDDPFGAMVRDAVASRGVDVGGVRTDPARRTGLMVKQPSPTGSRVFYYRAGSAASALSPADLDGAPAARVLHTTGITPALSASAHALVEHILDTAAVASFDVNYRPVLWESKDTAATVLLRLARRAHIVFVGRDEAENLWGTSTAESVRDLLPDVPHLVVKDGDIEAVEFHGQDVTRVPAKRVEVVEPVGAGDAFAAGWLTGYLRDQSPAERVAAGHTSAVAVLMSPHDTAAPAAASTITTPEETHP</sequence>
<dbReference type="RefSeq" id="WP_045274506.1">
    <property type="nucleotide sequence ID" value="NZ_BAAAUP010000002.1"/>
</dbReference>
<dbReference type="InterPro" id="IPR052700">
    <property type="entry name" value="Carb_kinase_PfkB-like"/>
</dbReference>
<feature type="domain" description="Carbohydrate kinase PfkB" evidence="4">
    <location>
        <begin position="17"/>
        <end position="281"/>
    </location>
</feature>
<keyword evidence="3" id="KW-0418">Kinase</keyword>
<accession>A0A0M2HD08</accession>
<dbReference type="InterPro" id="IPR011611">
    <property type="entry name" value="PfkB_dom"/>
</dbReference>
<comment type="caution">
    <text evidence="5">The sequence shown here is derived from an EMBL/GenBank/DDBJ whole genome shotgun (WGS) entry which is preliminary data.</text>
</comment>
<evidence type="ECO:0000256" key="2">
    <source>
        <dbReference type="ARBA" id="ARBA00022679"/>
    </source>
</evidence>
<dbReference type="EMBL" id="JYIZ01000031">
    <property type="protein sequence ID" value="KJL44506.1"/>
    <property type="molecule type" value="Genomic_DNA"/>
</dbReference>
<evidence type="ECO:0000256" key="3">
    <source>
        <dbReference type="ARBA" id="ARBA00022777"/>
    </source>
</evidence>
<dbReference type="PATRIC" id="fig|92835.4.peg.513"/>
<proteinExistence type="inferred from homology"/>
<dbReference type="AlphaFoldDB" id="A0A0M2HD08"/>
<comment type="similarity">
    <text evidence="1">Belongs to the carbohydrate kinase PfkB family.</text>
</comment>